<evidence type="ECO:0000313" key="7">
    <source>
        <dbReference type="Proteomes" id="UP000030764"/>
    </source>
</evidence>
<dbReference type="PANTHER" id="PTHR45702:SF6">
    <property type="entry name" value="DISINTEGRIN AND METALLOPROTEINASE DOMAIN-CONTAINING PROTEIN 17"/>
    <property type="match status" value="1"/>
</dbReference>
<feature type="domain" description="Peptidase M12B" evidence="5">
    <location>
        <begin position="255"/>
        <end position="496"/>
    </location>
</feature>
<dbReference type="Gene3D" id="4.10.70.30">
    <property type="match status" value="1"/>
</dbReference>
<feature type="active site" evidence="2">
    <location>
        <position position="429"/>
    </location>
</feature>
<dbReference type="SMART" id="SM00050">
    <property type="entry name" value="DISIN"/>
    <property type="match status" value="1"/>
</dbReference>
<feature type="domain" description="Disintegrin" evidence="4">
    <location>
        <begin position="497"/>
        <end position="587"/>
    </location>
</feature>
<reference evidence="6 7" key="1">
    <citation type="journal article" date="2014" name="Nat. Genet.">
        <title>Genome and transcriptome of the porcine whipworm Trichuris suis.</title>
        <authorList>
            <person name="Jex A.R."/>
            <person name="Nejsum P."/>
            <person name="Schwarz E.M."/>
            <person name="Hu L."/>
            <person name="Young N.D."/>
            <person name="Hall R.S."/>
            <person name="Korhonen P.K."/>
            <person name="Liao S."/>
            <person name="Thamsborg S."/>
            <person name="Xia J."/>
            <person name="Xu P."/>
            <person name="Wang S."/>
            <person name="Scheerlinck J.P."/>
            <person name="Hofmann A."/>
            <person name="Sternberg P.W."/>
            <person name="Wang J."/>
            <person name="Gasser R.B."/>
        </authorList>
    </citation>
    <scope>NUCLEOTIDE SEQUENCE [LARGE SCALE GENOMIC DNA]</scope>
    <source>
        <strain evidence="6">DCEP-RM93M</strain>
    </source>
</reference>
<organism evidence="6 7">
    <name type="scientific">Trichuris suis</name>
    <name type="common">pig whipworm</name>
    <dbReference type="NCBI Taxonomy" id="68888"/>
    <lineage>
        <taxon>Eukaryota</taxon>
        <taxon>Metazoa</taxon>
        <taxon>Ecdysozoa</taxon>
        <taxon>Nematoda</taxon>
        <taxon>Enoplea</taxon>
        <taxon>Dorylaimia</taxon>
        <taxon>Trichinellida</taxon>
        <taxon>Trichuridae</taxon>
        <taxon>Trichuris</taxon>
    </lineage>
</organism>
<dbReference type="SUPFAM" id="SSF57552">
    <property type="entry name" value="Blood coagulation inhibitor (disintegrin)"/>
    <property type="match status" value="1"/>
</dbReference>
<dbReference type="GO" id="GO:0046872">
    <property type="term" value="F:metal ion binding"/>
    <property type="evidence" value="ECO:0007669"/>
    <property type="project" value="UniProtKB-KW"/>
</dbReference>
<feature type="non-terminal residue" evidence="6">
    <location>
        <position position="1"/>
    </location>
</feature>
<evidence type="ECO:0008006" key="8">
    <source>
        <dbReference type="Google" id="ProtNLM"/>
    </source>
</evidence>
<dbReference type="Gene3D" id="4.10.70.10">
    <property type="entry name" value="Disintegrin domain"/>
    <property type="match status" value="1"/>
</dbReference>
<evidence type="ECO:0000259" key="5">
    <source>
        <dbReference type="PROSITE" id="PS50215"/>
    </source>
</evidence>
<evidence type="ECO:0000256" key="2">
    <source>
        <dbReference type="PROSITE-ProRule" id="PRU00276"/>
    </source>
</evidence>
<evidence type="ECO:0000256" key="1">
    <source>
        <dbReference type="ARBA" id="ARBA00023157"/>
    </source>
</evidence>
<dbReference type="EMBL" id="KL363335">
    <property type="protein sequence ID" value="KFD47241.1"/>
    <property type="molecule type" value="Genomic_DNA"/>
</dbReference>
<dbReference type="Pfam" id="PF16698">
    <property type="entry name" value="ADAM17_MPD"/>
    <property type="match status" value="1"/>
</dbReference>
<feature type="binding site" evidence="2">
    <location>
        <position position="438"/>
    </location>
    <ligand>
        <name>Zn(2+)</name>
        <dbReference type="ChEBI" id="CHEBI:29105"/>
        <note>catalytic</note>
    </ligand>
</feature>
<dbReference type="GO" id="GO:0004222">
    <property type="term" value="F:metalloendopeptidase activity"/>
    <property type="evidence" value="ECO:0007669"/>
    <property type="project" value="InterPro"/>
</dbReference>
<feature type="transmembrane region" description="Helical" evidence="3">
    <location>
        <begin position="699"/>
        <end position="719"/>
    </location>
</feature>
<feature type="binding site" evidence="2">
    <location>
        <position position="428"/>
    </location>
    <ligand>
        <name>Zn(2+)</name>
        <dbReference type="ChEBI" id="CHEBI:29105"/>
        <note>catalytic</note>
    </ligand>
</feature>
<dbReference type="PANTHER" id="PTHR45702">
    <property type="entry name" value="ADAM10/ADAM17 METALLOPEPTIDASE FAMILY MEMBER"/>
    <property type="match status" value="1"/>
</dbReference>
<name>A0A085LQJ5_9BILA</name>
<keyword evidence="2" id="KW-0862">Zinc</keyword>
<dbReference type="Pfam" id="PF13574">
    <property type="entry name" value="Reprolysin_2"/>
    <property type="match status" value="1"/>
</dbReference>
<dbReference type="Pfam" id="PF00200">
    <property type="entry name" value="Disintegrin"/>
    <property type="match status" value="1"/>
</dbReference>
<evidence type="ECO:0000313" key="6">
    <source>
        <dbReference type="EMBL" id="KFD47241.1"/>
    </source>
</evidence>
<dbReference type="AlphaFoldDB" id="A0A085LQJ5"/>
<dbReference type="InterPro" id="IPR051489">
    <property type="entry name" value="ADAM_Metalloproteinase"/>
</dbReference>
<keyword evidence="3" id="KW-1133">Transmembrane helix</keyword>
<gene>
    <name evidence="6" type="ORF">M513_11890</name>
</gene>
<feature type="binding site" evidence="2">
    <location>
        <position position="432"/>
    </location>
    <ligand>
        <name>Zn(2+)</name>
        <dbReference type="ChEBI" id="CHEBI:29105"/>
        <note>catalytic</note>
    </ligand>
</feature>
<keyword evidence="1" id="KW-1015">Disulfide bond</keyword>
<feature type="non-terminal residue" evidence="6">
    <location>
        <position position="770"/>
    </location>
</feature>
<dbReference type="PROSITE" id="PS50214">
    <property type="entry name" value="DISINTEGRIN_2"/>
    <property type="match status" value="1"/>
</dbReference>
<sequence>CFSLWLCWLKCDGRTAVAYRKWKGLWKVKYICRSTESDQCLSTRTEMVLVGSAYLAILLLYAGTVQASADANLQKMLKHYEIVDVRLSPRHHMYKRSAEYSGGSHLSVFSFCAFNRKFRAHLSTARSVLFPTFQALSVDGFGRKNRELVDLSGFYHGKLDDDPLSKVSAEIDENGTVTASIWTSSEHYFVEPAWRHLSNVSLSSSIAYRASDLIANADPWPGRFCAVDSSSYSNLSDHVISKRQTVQSVPWIGKNRCSLKLVADYRFHRDVGGSRVATTIRYLISLIDRVNSIYTQTVWRDSETEGGFENVGFVIKKIIVHTAPSQSIGHYNSYATKSDVGHLLQRFSEMEGSKDFCLVHLFTAQPFSGGVLGLGYIASPKLGTSGGICSEGIVIRKRLVYFNTALTSVRSSYGGPVVTREADIVTAHEFGHNWGSPHDPVSKECSPPIAAGGPYIMFTYSVSGYDQNNKIFSPCSRRSIKAVLQAKSQLCFVEEENTFCGNQRVEPGEDCDVSLLQHGEDDVCCSADCKFKPNAVCSPVNSPCCSASCQFLSKGTVCRQPDLNSCKLKSFCDGVNADCPPALPAADGTPCMDGGECQNGECVSFCERHDIGMKPCICENQTLSCLRCCRPVNSSMCTPFSRLPNYRVPKVLADGTRCIHGYCVDGKCKKEVQDLVEHIWDIIDKLDMNAIMKFMKNNIVSTVALITLIVWIPASFFVNSIDREKSLQRTQQMNWMFSDNLVENDQRIRVVRGVRHLATARRLTSGGKQF</sequence>
<keyword evidence="3" id="KW-0472">Membrane</keyword>
<keyword evidence="2" id="KW-0479">Metal-binding</keyword>
<dbReference type="FunFam" id="4.10.70.10:FF:000003">
    <property type="entry name" value="Disintegrin and metalloproteinase domain-containing protein 17"/>
    <property type="match status" value="1"/>
</dbReference>
<dbReference type="GO" id="GO:0005886">
    <property type="term" value="C:plasma membrane"/>
    <property type="evidence" value="ECO:0007669"/>
    <property type="project" value="TreeGrafter"/>
</dbReference>
<comment type="caution">
    <text evidence="2">Lacks conserved residue(s) required for the propagation of feature annotation.</text>
</comment>
<dbReference type="InterPro" id="IPR032029">
    <property type="entry name" value="ADAM17_MPD"/>
</dbReference>
<keyword evidence="3" id="KW-0812">Transmembrane</keyword>
<evidence type="ECO:0000256" key="3">
    <source>
        <dbReference type="SAM" id="Phobius"/>
    </source>
</evidence>
<dbReference type="GO" id="GO:0006509">
    <property type="term" value="P:membrane protein ectodomain proteolysis"/>
    <property type="evidence" value="ECO:0007669"/>
    <property type="project" value="TreeGrafter"/>
</dbReference>
<dbReference type="InterPro" id="IPR024079">
    <property type="entry name" value="MetalloPept_cat_dom_sf"/>
</dbReference>
<dbReference type="InterPro" id="IPR001762">
    <property type="entry name" value="Disintegrin_dom"/>
</dbReference>
<dbReference type="Gene3D" id="3.40.390.10">
    <property type="entry name" value="Collagenase (Catalytic Domain)"/>
    <property type="match status" value="1"/>
</dbReference>
<dbReference type="Proteomes" id="UP000030764">
    <property type="component" value="Unassembled WGS sequence"/>
</dbReference>
<dbReference type="PROSITE" id="PS50215">
    <property type="entry name" value="ADAM_MEPRO"/>
    <property type="match status" value="1"/>
</dbReference>
<protein>
    <recommendedName>
        <fullName evidence="8">Disintegrin</fullName>
    </recommendedName>
</protein>
<evidence type="ECO:0000259" key="4">
    <source>
        <dbReference type="PROSITE" id="PS50214"/>
    </source>
</evidence>
<dbReference type="SUPFAM" id="SSF55486">
    <property type="entry name" value="Metalloproteases ('zincins'), catalytic domain"/>
    <property type="match status" value="1"/>
</dbReference>
<dbReference type="InterPro" id="IPR036436">
    <property type="entry name" value="Disintegrin_dom_sf"/>
</dbReference>
<keyword evidence="7" id="KW-1185">Reference proteome</keyword>
<dbReference type="GO" id="GO:0007219">
    <property type="term" value="P:Notch signaling pathway"/>
    <property type="evidence" value="ECO:0007669"/>
    <property type="project" value="TreeGrafter"/>
</dbReference>
<accession>A0A085LQJ5</accession>
<dbReference type="InterPro" id="IPR001590">
    <property type="entry name" value="Peptidase_M12B"/>
</dbReference>
<proteinExistence type="predicted"/>